<evidence type="ECO:0000313" key="5">
    <source>
        <dbReference type="RefSeq" id="XP_018454218.1"/>
    </source>
</evidence>
<dbReference type="GO" id="GO:0003824">
    <property type="term" value="F:catalytic activity"/>
    <property type="evidence" value="ECO:0007669"/>
    <property type="project" value="InterPro"/>
</dbReference>
<feature type="region of interest" description="Disordered" evidence="2">
    <location>
        <begin position="448"/>
        <end position="468"/>
    </location>
</feature>
<sequence>MDLVENQADSPPARTIVSQEESEIGTVASEGNAPPPSSIPPGIPAVDVPSYAQRFKASLRNLKKISNPTFLKDGTPVVQAPPEVLLKTSEIWKDHIVAQFHGTLPARDKIYSDLNPVWGKFGNITLHKTSDSSCLIYIPSVQTREWVLQVGYWQADHCAFSVFPWSADGNFDSLELKSAPTWAVLKNLPPQLYSLEGISVVASAIGEPLHTEKSKLDPYRFGDTKVKVEIILDHPPPETVVVRDTVGNSVKIAILYPSLPPKCCNCGKFGHLLNHCQKPLKKKRIKSNVQKNRKEKTKALVVATSTSIELMGEQDIAKVQPDMEAEVEVVVTKNTLEGTKSDIQEVSPALEQIEDTKGQQKRRNRSRSRARARARGRSASYIETATGPDEGSRVLLKPVVKVVSDPSVEDKEGASQPQITEADEDKDSPWITKNSKWARRAIRQEELWKANLSKTPTKNQGLNNSDRQRDVRRWMQLNNVSVGALVETHIQEENLASAVTGAFPGWRFDSNVCQAQGGRIIVLWNPTLSLVVLKRSEQLLLCSVFDPETGISVSLAFVYAYNTLTQRRTLWQEIIEISNHRLVKDSSLLVLGDFNQILSAAEHYSIQSYPLPVQGILEFQDCLLETDLTDVEGRGGFYTWSNRRPEDPILRKLDRVLGNAKWRATFPNIVASYQAQGDSDHSPCTVELVPNNDRRNARFIYYSFLASHPKFLESIQRAWDEPIPVGSNLFSLVKKLKHVKAACRQLNKEGFSNIQQRVKDTWAQLQEVQLELLTSPSQQLFRAEFVARKRWQTMVAAQVIFFSRKSRIRWLDEGYANTNFFHKVVLAHQARNAICYLLNEANLRIENKFQIIQMLVTFFKNLLGTASINVTPMEVDDIQRLFHFR</sequence>
<dbReference type="SUPFAM" id="SSF56219">
    <property type="entry name" value="DNase I-like"/>
    <property type="match status" value="1"/>
</dbReference>
<dbReference type="OrthoDB" id="1112099at2759"/>
<dbReference type="AlphaFoldDB" id="A0A6J0L2W7"/>
<keyword evidence="1" id="KW-0862">Zinc</keyword>
<keyword evidence="4" id="KW-1185">Reference proteome</keyword>
<dbReference type="Gene3D" id="3.60.10.10">
    <property type="entry name" value="Endonuclease/exonuclease/phosphatase"/>
    <property type="match status" value="1"/>
</dbReference>
<dbReference type="InterPro" id="IPR025558">
    <property type="entry name" value="DUF4283"/>
</dbReference>
<dbReference type="InterPro" id="IPR036691">
    <property type="entry name" value="Endo/exonu/phosph_ase_sf"/>
</dbReference>
<dbReference type="InterPro" id="IPR005135">
    <property type="entry name" value="Endo/exonuclease/phosphatase"/>
</dbReference>
<feature type="region of interest" description="Disordered" evidence="2">
    <location>
        <begin position="406"/>
        <end position="433"/>
    </location>
</feature>
<dbReference type="Pfam" id="PF14111">
    <property type="entry name" value="DUF4283"/>
    <property type="match status" value="1"/>
</dbReference>
<dbReference type="GeneID" id="108825426"/>
<dbReference type="PROSITE" id="PS50158">
    <property type="entry name" value="ZF_CCHC"/>
    <property type="match status" value="1"/>
</dbReference>
<reference evidence="4" key="1">
    <citation type="journal article" date="2019" name="Database">
        <title>The radish genome database (RadishGD): an integrated information resource for radish genomics.</title>
        <authorList>
            <person name="Yu H.J."/>
            <person name="Baek S."/>
            <person name="Lee Y.J."/>
            <person name="Cho A."/>
            <person name="Mun J.H."/>
        </authorList>
    </citation>
    <scope>NUCLEOTIDE SEQUENCE [LARGE SCALE GENOMIC DNA]</scope>
    <source>
        <strain evidence="4">cv. WK10039</strain>
    </source>
</reference>
<evidence type="ECO:0000259" key="3">
    <source>
        <dbReference type="PROSITE" id="PS50158"/>
    </source>
</evidence>
<dbReference type="KEGG" id="rsz:108825426"/>
<proteinExistence type="predicted"/>
<evidence type="ECO:0000256" key="1">
    <source>
        <dbReference type="PROSITE-ProRule" id="PRU00047"/>
    </source>
</evidence>
<reference evidence="5" key="2">
    <citation type="submission" date="2025-08" db="UniProtKB">
        <authorList>
            <consortium name="RefSeq"/>
        </authorList>
    </citation>
    <scope>IDENTIFICATION</scope>
    <source>
        <tissue evidence="5">Leaf</tissue>
    </source>
</reference>
<dbReference type="InterPro" id="IPR001878">
    <property type="entry name" value="Znf_CCHC"/>
</dbReference>
<feature type="region of interest" description="Disordered" evidence="2">
    <location>
        <begin position="1"/>
        <end position="40"/>
    </location>
</feature>
<feature type="compositionally biased region" description="Polar residues" evidence="2">
    <location>
        <begin position="452"/>
        <end position="465"/>
    </location>
</feature>
<feature type="region of interest" description="Disordered" evidence="2">
    <location>
        <begin position="342"/>
        <end position="390"/>
    </location>
</feature>
<dbReference type="Proteomes" id="UP000504610">
    <property type="component" value="Chromosome 9"/>
</dbReference>
<dbReference type="GO" id="GO:0008270">
    <property type="term" value="F:zinc ion binding"/>
    <property type="evidence" value="ECO:0007669"/>
    <property type="project" value="UniProtKB-KW"/>
</dbReference>
<organism evidence="4 5">
    <name type="scientific">Raphanus sativus</name>
    <name type="common">Radish</name>
    <name type="synonym">Raphanus raphanistrum var. sativus</name>
    <dbReference type="NCBI Taxonomy" id="3726"/>
    <lineage>
        <taxon>Eukaryota</taxon>
        <taxon>Viridiplantae</taxon>
        <taxon>Streptophyta</taxon>
        <taxon>Embryophyta</taxon>
        <taxon>Tracheophyta</taxon>
        <taxon>Spermatophyta</taxon>
        <taxon>Magnoliopsida</taxon>
        <taxon>eudicotyledons</taxon>
        <taxon>Gunneridae</taxon>
        <taxon>Pentapetalae</taxon>
        <taxon>rosids</taxon>
        <taxon>malvids</taxon>
        <taxon>Brassicales</taxon>
        <taxon>Brassicaceae</taxon>
        <taxon>Brassiceae</taxon>
        <taxon>Raphanus</taxon>
    </lineage>
</organism>
<feature type="domain" description="CCHC-type" evidence="3">
    <location>
        <begin position="262"/>
        <end position="278"/>
    </location>
</feature>
<dbReference type="InterPro" id="IPR040256">
    <property type="entry name" value="At4g02000-like"/>
</dbReference>
<dbReference type="PANTHER" id="PTHR31286">
    <property type="entry name" value="GLYCINE-RICH CELL WALL STRUCTURAL PROTEIN 1.8-LIKE"/>
    <property type="match status" value="1"/>
</dbReference>
<keyword evidence="1" id="KW-0479">Metal-binding</keyword>
<evidence type="ECO:0000313" key="4">
    <source>
        <dbReference type="Proteomes" id="UP000504610"/>
    </source>
</evidence>
<gene>
    <name evidence="5" type="primary">LOC108825426</name>
</gene>
<dbReference type="RefSeq" id="XP_018454218.1">
    <property type="nucleotide sequence ID" value="XM_018598716.1"/>
</dbReference>
<accession>A0A6J0L2W7</accession>
<keyword evidence="1" id="KW-0863">Zinc-finger</keyword>
<feature type="compositionally biased region" description="Basic residues" evidence="2">
    <location>
        <begin position="359"/>
        <end position="376"/>
    </location>
</feature>
<name>A0A6J0L2W7_RAPSA</name>
<dbReference type="GO" id="GO:0003676">
    <property type="term" value="F:nucleic acid binding"/>
    <property type="evidence" value="ECO:0007669"/>
    <property type="project" value="InterPro"/>
</dbReference>
<protein>
    <submittedName>
        <fullName evidence="5">Uncharacterized protein LOC108825426</fullName>
    </submittedName>
</protein>
<dbReference type="PANTHER" id="PTHR31286:SF181">
    <property type="entry name" value="ZINC KNUCKLE (CCHC-TYPE) FAMILY PROTEIN"/>
    <property type="match status" value="1"/>
</dbReference>
<dbReference type="Pfam" id="PF03372">
    <property type="entry name" value="Exo_endo_phos"/>
    <property type="match status" value="1"/>
</dbReference>
<evidence type="ECO:0000256" key="2">
    <source>
        <dbReference type="SAM" id="MobiDB-lite"/>
    </source>
</evidence>